<organism evidence="1">
    <name type="scientific">Aegilops tauschii</name>
    <name type="common">Tausch's goatgrass</name>
    <name type="synonym">Aegilops squarrosa</name>
    <dbReference type="NCBI Taxonomy" id="37682"/>
    <lineage>
        <taxon>Eukaryota</taxon>
        <taxon>Viridiplantae</taxon>
        <taxon>Streptophyta</taxon>
        <taxon>Embryophyta</taxon>
        <taxon>Tracheophyta</taxon>
        <taxon>Spermatophyta</taxon>
        <taxon>Magnoliopsida</taxon>
        <taxon>Liliopsida</taxon>
        <taxon>Poales</taxon>
        <taxon>Poaceae</taxon>
        <taxon>BOP clade</taxon>
        <taxon>Pooideae</taxon>
        <taxon>Triticodae</taxon>
        <taxon>Triticeae</taxon>
        <taxon>Triticinae</taxon>
        <taxon>Aegilops</taxon>
    </lineage>
</organism>
<dbReference type="AlphaFoldDB" id="M8CF07"/>
<reference evidence="1" key="1">
    <citation type="submission" date="2015-06" db="UniProtKB">
        <authorList>
            <consortium name="EnsemblPlants"/>
        </authorList>
    </citation>
    <scope>IDENTIFICATION</scope>
</reference>
<name>M8CF07_AEGTA</name>
<accession>M8CF07</accession>
<protein>
    <submittedName>
        <fullName evidence="1">Uncharacterized protein</fullName>
    </submittedName>
</protein>
<evidence type="ECO:0000313" key="1">
    <source>
        <dbReference type="EnsemblPlants" id="EMT32773"/>
    </source>
</evidence>
<dbReference type="EnsemblPlants" id="EMT32773">
    <property type="protein sequence ID" value="EMT32773"/>
    <property type="gene ID" value="F775_42651"/>
</dbReference>
<proteinExistence type="predicted"/>
<sequence length="75" mass="7624">MWPCPRRSACSISTVNGGRGRATCCWSVGRRDLPGAGQICCTGGQIRSQGAADMAVAAGPEQERSLGSGGDVAAR</sequence>